<sequence length="185" mass="20811">MSRIFTYFRLYLTPQVTMDIATPVVSSITLPVQNSTSVESNESLKRFIGVKEQLEKEMEALLIKMADEYFLLLTRITEIKNKYIKQVGLAFEKSMAALNVDGQIEPTVKDNPVTKIIPSTDKYVSQIKTAKKIPPVQIITLVGDKSSDVQEKEHKVTEAVALVSSRDLFMKTLKKHCTLTQSNTA</sequence>
<keyword evidence="2" id="KW-1185">Reference proteome</keyword>
<evidence type="ECO:0000313" key="1">
    <source>
        <dbReference type="EMBL" id="KII63853.1"/>
    </source>
</evidence>
<dbReference type="EMBL" id="JWZT01004559">
    <property type="protein sequence ID" value="KII63853.1"/>
    <property type="molecule type" value="Genomic_DNA"/>
</dbReference>
<accession>A0A0C2IEW0</accession>
<proteinExistence type="predicted"/>
<evidence type="ECO:0000313" key="2">
    <source>
        <dbReference type="Proteomes" id="UP000031668"/>
    </source>
</evidence>
<organism evidence="1 2">
    <name type="scientific">Thelohanellus kitauei</name>
    <name type="common">Myxosporean</name>
    <dbReference type="NCBI Taxonomy" id="669202"/>
    <lineage>
        <taxon>Eukaryota</taxon>
        <taxon>Metazoa</taxon>
        <taxon>Cnidaria</taxon>
        <taxon>Myxozoa</taxon>
        <taxon>Myxosporea</taxon>
        <taxon>Bivalvulida</taxon>
        <taxon>Platysporina</taxon>
        <taxon>Myxobolidae</taxon>
        <taxon>Thelohanellus</taxon>
    </lineage>
</organism>
<protein>
    <submittedName>
        <fullName evidence="1">Uncharacterized protein</fullName>
    </submittedName>
</protein>
<dbReference type="AlphaFoldDB" id="A0A0C2IEW0"/>
<gene>
    <name evidence="1" type="ORF">RF11_05875</name>
</gene>
<name>A0A0C2IEW0_THEKT</name>
<dbReference type="Proteomes" id="UP000031668">
    <property type="component" value="Unassembled WGS sequence"/>
</dbReference>
<reference evidence="1 2" key="1">
    <citation type="journal article" date="2014" name="Genome Biol. Evol.">
        <title>The genome of the myxosporean Thelohanellus kitauei shows adaptations to nutrient acquisition within its fish host.</title>
        <authorList>
            <person name="Yang Y."/>
            <person name="Xiong J."/>
            <person name="Zhou Z."/>
            <person name="Huo F."/>
            <person name="Miao W."/>
            <person name="Ran C."/>
            <person name="Liu Y."/>
            <person name="Zhang J."/>
            <person name="Feng J."/>
            <person name="Wang M."/>
            <person name="Wang M."/>
            <person name="Wang L."/>
            <person name="Yao B."/>
        </authorList>
    </citation>
    <scope>NUCLEOTIDE SEQUENCE [LARGE SCALE GENOMIC DNA]</scope>
    <source>
        <strain evidence="1">Wuqing</strain>
    </source>
</reference>
<comment type="caution">
    <text evidence="1">The sequence shown here is derived from an EMBL/GenBank/DDBJ whole genome shotgun (WGS) entry which is preliminary data.</text>
</comment>